<keyword evidence="3" id="KW-0158">Chromosome</keyword>
<dbReference type="Pfam" id="PF00856">
    <property type="entry name" value="SET"/>
    <property type="match status" value="1"/>
</dbReference>
<dbReference type="SMART" id="SM00508">
    <property type="entry name" value="PostSET"/>
    <property type="match status" value="1"/>
</dbReference>
<evidence type="ECO:0000256" key="5">
    <source>
        <dbReference type="ARBA" id="ARBA00022679"/>
    </source>
</evidence>
<dbReference type="GO" id="GO:0032259">
    <property type="term" value="P:methylation"/>
    <property type="evidence" value="ECO:0007669"/>
    <property type="project" value="UniProtKB-KW"/>
</dbReference>
<evidence type="ECO:0000259" key="10">
    <source>
        <dbReference type="PROSITE" id="PS50868"/>
    </source>
</evidence>
<dbReference type="GO" id="GO:0005634">
    <property type="term" value="C:nucleus"/>
    <property type="evidence" value="ECO:0007669"/>
    <property type="project" value="UniProtKB-SubCell"/>
</dbReference>
<feature type="compositionally biased region" description="Basic residues" evidence="8">
    <location>
        <begin position="348"/>
        <end position="357"/>
    </location>
</feature>
<proteinExistence type="predicted"/>
<dbReference type="PANTHER" id="PTHR22884">
    <property type="entry name" value="SET DOMAIN PROTEINS"/>
    <property type="match status" value="1"/>
</dbReference>
<keyword evidence="7" id="KW-0539">Nucleus</keyword>
<dbReference type="SUPFAM" id="SSF82199">
    <property type="entry name" value="SET domain"/>
    <property type="match status" value="1"/>
</dbReference>
<evidence type="ECO:0000313" key="11">
    <source>
        <dbReference type="EMBL" id="RVX13276.1"/>
    </source>
</evidence>
<gene>
    <name evidence="11" type="primary">ASHH1_7</name>
    <name evidence="11" type="ORF">CK203_018105</name>
</gene>
<comment type="caution">
    <text evidence="11">The sequence shown here is derived from an EMBL/GenBank/DDBJ whole genome shotgun (WGS) entry which is preliminary data.</text>
</comment>
<feature type="region of interest" description="Disordered" evidence="8">
    <location>
        <begin position="335"/>
        <end position="363"/>
    </location>
</feature>
<dbReference type="GO" id="GO:0005694">
    <property type="term" value="C:chromosome"/>
    <property type="evidence" value="ECO:0007669"/>
    <property type="project" value="UniProtKB-SubCell"/>
</dbReference>
<reference evidence="11 12" key="1">
    <citation type="journal article" date="2018" name="PLoS Genet.">
        <title>Population sequencing reveals clonal diversity and ancestral inbreeding in the grapevine cultivar Chardonnay.</title>
        <authorList>
            <person name="Roach M.J."/>
            <person name="Johnson D.L."/>
            <person name="Bohlmann J."/>
            <person name="van Vuuren H.J."/>
            <person name="Jones S.J."/>
            <person name="Pretorius I.S."/>
            <person name="Schmidt S.A."/>
            <person name="Borneman A.R."/>
        </authorList>
    </citation>
    <scope>NUCLEOTIDE SEQUENCE [LARGE SCALE GENOMIC DNA]</scope>
    <source>
        <strain evidence="12">cv. Chardonnay</strain>
        <tissue evidence="11">Leaf</tissue>
    </source>
</reference>
<organism evidence="11 12">
    <name type="scientific">Vitis vinifera</name>
    <name type="common">Grape</name>
    <dbReference type="NCBI Taxonomy" id="29760"/>
    <lineage>
        <taxon>Eukaryota</taxon>
        <taxon>Viridiplantae</taxon>
        <taxon>Streptophyta</taxon>
        <taxon>Embryophyta</taxon>
        <taxon>Tracheophyta</taxon>
        <taxon>Spermatophyta</taxon>
        <taxon>Magnoliopsida</taxon>
        <taxon>eudicotyledons</taxon>
        <taxon>Gunneridae</taxon>
        <taxon>Pentapetalae</taxon>
        <taxon>rosids</taxon>
        <taxon>Vitales</taxon>
        <taxon>Vitaceae</taxon>
        <taxon>Viteae</taxon>
        <taxon>Vitis</taxon>
    </lineage>
</organism>
<evidence type="ECO:0000256" key="1">
    <source>
        <dbReference type="ARBA" id="ARBA00004123"/>
    </source>
</evidence>
<keyword evidence="6" id="KW-0949">S-adenosyl-L-methionine</keyword>
<evidence type="ECO:0000256" key="4">
    <source>
        <dbReference type="ARBA" id="ARBA00022603"/>
    </source>
</evidence>
<evidence type="ECO:0000256" key="8">
    <source>
        <dbReference type="SAM" id="MobiDB-lite"/>
    </source>
</evidence>
<dbReference type="PROSITE" id="PS50868">
    <property type="entry name" value="POST_SET"/>
    <property type="match status" value="1"/>
</dbReference>
<name>A0A438JWE3_VITVI</name>
<keyword evidence="5 11" id="KW-0808">Transferase</keyword>
<evidence type="ECO:0000259" key="9">
    <source>
        <dbReference type="PROSITE" id="PS50280"/>
    </source>
</evidence>
<dbReference type="InterPro" id="IPR050777">
    <property type="entry name" value="SET2_Histone-Lys_MeTrsfase"/>
</dbReference>
<dbReference type="Gene3D" id="2.170.270.10">
    <property type="entry name" value="SET domain"/>
    <property type="match status" value="1"/>
</dbReference>
<evidence type="ECO:0000256" key="3">
    <source>
        <dbReference type="ARBA" id="ARBA00022454"/>
    </source>
</evidence>
<accession>A0A438JWE3</accession>
<dbReference type="EMBL" id="QGNW01000025">
    <property type="protein sequence ID" value="RVX13276.1"/>
    <property type="molecule type" value="Genomic_DNA"/>
</dbReference>
<protein>
    <submittedName>
        <fullName evidence="11">Histone-lysine N-methyltransferase ASHH1</fullName>
    </submittedName>
</protein>
<dbReference type="AlphaFoldDB" id="A0A438JWE3"/>
<evidence type="ECO:0000256" key="6">
    <source>
        <dbReference type="ARBA" id="ARBA00022691"/>
    </source>
</evidence>
<feature type="domain" description="SET" evidence="9">
    <location>
        <begin position="1"/>
        <end position="109"/>
    </location>
</feature>
<dbReference type="Proteomes" id="UP000288805">
    <property type="component" value="Unassembled WGS sequence"/>
</dbReference>
<dbReference type="PROSITE" id="PS50280">
    <property type="entry name" value="SET"/>
    <property type="match status" value="1"/>
</dbReference>
<comment type="subcellular location">
    <subcellularLocation>
        <location evidence="2">Chromosome</location>
    </subcellularLocation>
    <subcellularLocation>
        <location evidence="1">Nucleus</location>
    </subcellularLocation>
</comment>
<evidence type="ECO:0000256" key="2">
    <source>
        <dbReference type="ARBA" id="ARBA00004286"/>
    </source>
</evidence>
<evidence type="ECO:0000256" key="7">
    <source>
        <dbReference type="ARBA" id="ARBA00023242"/>
    </source>
</evidence>
<dbReference type="InterPro" id="IPR001214">
    <property type="entry name" value="SET_dom"/>
</dbReference>
<dbReference type="GO" id="GO:0008168">
    <property type="term" value="F:methyltransferase activity"/>
    <property type="evidence" value="ECO:0007669"/>
    <property type="project" value="UniProtKB-KW"/>
</dbReference>
<sequence>MREGVRGHDIYLVAGRFVIEYCGEVISWKEARGRSQVYASLGLKDAFIISLNGSECIDATKKGSLGRFINHSCQPNCETRKWTVLGEVRVGIFAKQDISIGTELAYNYNFEWYGGAKVRCLCGAISCSGFLGAKSRGFQEDTYLWEDGDDRNFISLDTLDLLHNMDAPCIPHAPSPTLPIPHSPLLWHFIICVGQFDVWSTWVDYTLESTIQVMLLLHCDFLYSVEKIPLYDSAEDEPSSKLPRVMDYSKPEFISHGKVEYTTAVDASVEYDTSVRYEHQLESTELVVEAVDSVPVDLVINEIKTEVSEETKLFTDGTQQAFPQKNAMIPHIQSNSASQNNHIGPGHVAKKRSKHFPNGRSKPVAQKQVDAKFVAQFLGSEEAREEVFKYELGWDGFGSVGLWHGCLFVCLDVDRLVKVHVFSAMEKEMWELFFQDCCMSCLKHKRENTWLKSKFHGCAK</sequence>
<dbReference type="InterPro" id="IPR003616">
    <property type="entry name" value="Post-SET_dom"/>
</dbReference>
<keyword evidence="4 11" id="KW-0489">Methyltransferase</keyword>
<evidence type="ECO:0000313" key="12">
    <source>
        <dbReference type="Proteomes" id="UP000288805"/>
    </source>
</evidence>
<feature type="domain" description="Post-SET" evidence="10">
    <location>
        <begin position="116"/>
        <end position="132"/>
    </location>
</feature>
<dbReference type="SMART" id="SM00317">
    <property type="entry name" value="SET"/>
    <property type="match status" value="1"/>
</dbReference>
<dbReference type="InterPro" id="IPR046341">
    <property type="entry name" value="SET_dom_sf"/>
</dbReference>